<feature type="transmembrane region" description="Helical" evidence="1">
    <location>
        <begin position="271"/>
        <end position="289"/>
    </location>
</feature>
<keyword evidence="1" id="KW-0812">Transmembrane</keyword>
<keyword evidence="1" id="KW-0472">Membrane</keyword>
<feature type="transmembrane region" description="Helical" evidence="1">
    <location>
        <begin position="416"/>
        <end position="437"/>
    </location>
</feature>
<feature type="transmembrane region" description="Helical" evidence="1">
    <location>
        <begin position="582"/>
        <end position="603"/>
    </location>
</feature>
<dbReference type="InterPro" id="IPR018674">
    <property type="entry name" value="DUF2142_membrane"/>
</dbReference>
<evidence type="ECO:0000313" key="2">
    <source>
        <dbReference type="EMBL" id="SCP95734.1"/>
    </source>
</evidence>
<dbReference type="AlphaFoldDB" id="A0A1D3TQ92"/>
<dbReference type="Pfam" id="PF09913">
    <property type="entry name" value="DUF2142"/>
    <property type="match status" value="1"/>
</dbReference>
<protein>
    <submittedName>
        <fullName evidence="2">Uncharacterized membrane protein</fullName>
    </submittedName>
</protein>
<reference evidence="2 3" key="1">
    <citation type="submission" date="2016-09" db="EMBL/GenBank/DDBJ databases">
        <authorList>
            <person name="Capua I."/>
            <person name="De Benedictis P."/>
            <person name="Joannis T."/>
            <person name="Lombin L.H."/>
            <person name="Cattoli G."/>
        </authorList>
    </citation>
    <scope>NUCLEOTIDE SEQUENCE [LARGE SCALE GENOMIC DNA]</scope>
    <source>
        <strain evidence="2 3">GluBS11</strain>
    </source>
</reference>
<proteinExistence type="predicted"/>
<feature type="transmembrane region" description="Helical" evidence="1">
    <location>
        <begin position="190"/>
        <end position="212"/>
    </location>
</feature>
<feature type="transmembrane region" description="Helical" evidence="1">
    <location>
        <begin position="469"/>
        <end position="486"/>
    </location>
</feature>
<accession>A0A1D3TQ92</accession>
<feature type="transmembrane region" description="Helical" evidence="1">
    <location>
        <begin position="444"/>
        <end position="463"/>
    </location>
</feature>
<dbReference type="STRING" id="1619234.SAMN05421730_1002159"/>
<keyword evidence="1" id="KW-1133">Transmembrane helix</keyword>
<organism evidence="2 3">
    <name type="scientific">Anaerobium acetethylicum</name>
    <dbReference type="NCBI Taxonomy" id="1619234"/>
    <lineage>
        <taxon>Bacteria</taxon>
        <taxon>Bacillati</taxon>
        <taxon>Bacillota</taxon>
        <taxon>Clostridia</taxon>
        <taxon>Lachnospirales</taxon>
        <taxon>Lachnospiraceae</taxon>
        <taxon>Anaerobium</taxon>
    </lineage>
</organism>
<feature type="transmembrane region" description="Helical" evidence="1">
    <location>
        <begin position="233"/>
        <end position="251"/>
    </location>
</feature>
<dbReference type="OrthoDB" id="2220917at2"/>
<name>A0A1D3TQ92_9FIRM</name>
<feature type="transmembrane region" description="Helical" evidence="1">
    <location>
        <begin position="689"/>
        <end position="706"/>
    </location>
</feature>
<dbReference type="RefSeq" id="WP_091230339.1">
    <property type="nucleotide sequence ID" value="NZ_FMKA01000002.1"/>
</dbReference>
<feature type="transmembrane region" description="Helical" evidence="1">
    <location>
        <begin position="653"/>
        <end position="674"/>
    </location>
</feature>
<gene>
    <name evidence="2" type="ORF">SAMN05421730_1002159</name>
</gene>
<feature type="transmembrane region" description="Helical" evidence="1">
    <location>
        <begin position="538"/>
        <end position="561"/>
    </location>
</feature>
<sequence>MLKKFGGNKNILVGAALILLTLAGSLLGIYSNPSFIFKQNRDAELGTITKPVGEITEESEIRQTFLCGQDKLMSIELNFGTYERINSCILNVTLSNETENRVIESWKVDSSTVVDNSFYTFTLAQILEDAEGDQLEIEIQSDDGSIGNAVTVLMADDDDGRTLYMNGAKMEADLAMSLNYKSYSLAYDNLIGLAGYIFFVLVIVLLALFKLYRLNIPAKLKKVPGYIEKNWNRILVLFALFAILLVSSIIAESFVSRIIKGSVNSQGSYFNAYRWSLIFAVELALYVIFLYRRNIIRSVEVLFLALILCTGGLFAFTLPVATNISWDDQIHFSNVVKQSYLTNCKYTQTDYDIIDIRYPTTYNMNEAEENLNKMKVLYNDEIVLSFDKDYGIFYSSLGYIPTALTMRVARTVGIPFGYVFVLGKLANLAVYAALCFYGMKRLKWGKMIFAIVALLPTNIFIATNYTYDYWVIGFIMLGMACLIGELQQPDKRLEKRDIAVMFGSLFLGMGPKAIYFPMIFLCLLLNKSKFKTEKQHRQYWLAVFGIAFFVALSFVFPFLFAGKGGNDLRGGTDVNSIEQVKFILFHPLQYTKILLHFFFADYFNIANAAKATSNMAYLGLGSLSSISLILMTIAAFLDRNSMDSRILNRKFRIVVLGCLFITASLIATAMYVSFTPVASDVINGCQHRYLMPMIFIALYCFGSGRVENRMNKRSFNSLMLTAASGVIFYEYWVMCISKYF</sequence>
<evidence type="ECO:0000256" key="1">
    <source>
        <dbReference type="SAM" id="Phobius"/>
    </source>
</evidence>
<keyword evidence="3" id="KW-1185">Reference proteome</keyword>
<feature type="transmembrane region" description="Helical" evidence="1">
    <location>
        <begin position="615"/>
        <end position="637"/>
    </location>
</feature>
<evidence type="ECO:0000313" key="3">
    <source>
        <dbReference type="Proteomes" id="UP000199315"/>
    </source>
</evidence>
<dbReference type="EMBL" id="FMKA01000002">
    <property type="protein sequence ID" value="SCP95734.1"/>
    <property type="molecule type" value="Genomic_DNA"/>
</dbReference>
<dbReference type="Proteomes" id="UP000199315">
    <property type="component" value="Unassembled WGS sequence"/>
</dbReference>
<feature type="transmembrane region" description="Helical" evidence="1">
    <location>
        <begin position="498"/>
        <end position="526"/>
    </location>
</feature>
<feature type="transmembrane region" description="Helical" evidence="1">
    <location>
        <begin position="718"/>
        <end position="739"/>
    </location>
</feature>
<feature type="transmembrane region" description="Helical" evidence="1">
    <location>
        <begin position="301"/>
        <end position="321"/>
    </location>
</feature>